<comment type="caution">
    <text evidence="1">The sequence shown here is derived from an EMBL/GenBank/DDBJ whole genome shotgun (WGS) entry which is preliminary data.</text>
</comment>
<protein>
    <recommendedName>
        <fullName evidence="3">Reverse transcriptase domain-containing protein</fullName>
    </recommendedName>
</protein>
<accession>A0ABQ8TLS9</accession>
<sequence length="198" mass="22097">MDQICAAPRSYIEAFLQLYKPGEEELHQNVDGPPMKKRRREINPVEFVHLTGSELQAVHRVSDRHSQQCDTGSGGISESEIEYAIRKVQNNRACLELVYVGDVNMLGENPRTIGENMGILLEASKEIGLEVNPEKTKSLPSKETLRGHSDSSFRGEGYIQCCVDVRLCYMCSNQELAEIGRGGPIAWPPRSPDLNPLD</sequence>
<reference evidence="1 2" key="1">
    <citation type="journal article" date="2022" name="Allergy">
        <title>Genome assembly and annotation of Periplaneta americana reveal a comprehensive cockroach allergen profile.</title>
        <authorList>
            <person name="Wang L."/>
            <person name="Xiong Q."/>
            <person name="Saelim N."/>
            <person name="Wang L."/>
            <person name="Nong W."/>
            <person name="Wan A.T."/>
            <person name="Shi M."/>
            <person name="Liu X."/>
            <person name="Cao Q."/>
            <person name="Hui J.H.L."/>
            <person name="Sookrung N."/>
            <person name="Leung T.F."/>
            <person name="Tungtrongchitr A."/>
            <person name="Tsui S.K.W."/>
        </authorList>
    </citation>
    <scope>NUCLEOTIDE SEQUENCE [LARGE SCALE GENOMIC DNA]</scope>
    <source>
        <strain evidence="1">PWHHKU_190912</strain>
    </source>
</reference>
<gene>
    <name evidence="1" type="ORF">ANN_13664</name>
</gene>
<keyword evidence="2" id="KW-1185">Reference proteome</keyword>
<dbReference type="EMBL" id="JAJSOF020000009">
    <property type="protein sequence ID" value="KAJ4446962.1"/>
    <property type="molecule type" value="Genomic_DNA"/>
</dbReference>
<proteinExistence type="predicted"/>
<organism evidence="1 2">
    <name type="scientific">Periplaneta americana</name>
    <name type="common">American cockroach</name>
    <name type="synonym">Blatta americana</name>
    <dbReference type="NCBI Taxonomy" id="6978"/>
    <lineage>
        <taxon>Eukaryota</taxon>
        <taxon>Metazoa</taxon>
        <taxon>Ecdysozoa</taxon>
        <taxon>Arthropoda</taxon>
        <taxon>Hexapoda</taxon>
        <taxon>Insecta</taxon>
        <taxon>Pterygota</taxon>
        <taxon>Neoptera</taxon>
        <taxon>Polyneoptera</taxon>
        <taxon>Dictyoptera</taxon>
        <taxon>Blattodea</taxon>
        <taxon>Blattoidea</taxon>
        <taxon>Blattidae</taxon>
        <taxon>Blattinae</taxon>
        <taxon>Periplaneta</taxon>
    </lineage>
</organism>
<evidence type="ECO:0000313" key="1">
    <source>
        <dbReference type="EMBL" id="KAJ4446962.1"/>
    </source>
</evidence>
<dbReference type="Proteomes" id="UP001148838">
    <property type="component" value="Unassembled WGS sequence"/>
</dbReference>
<evidence type="ECO:0008006" key="3">
    <source>
        <dbReference type="Google" id="ProtNLM"/>
    </source>
</evidence>
<evidence type="ECO:0000313" key="2">
    <source>
        <dbReference type="Proteomes" id="UP001148838"/>
    </source>
</evidence>
<name>A0ABQ8TLS9_PERAM</name>